<dbReference type="SMART" id="SM00448">
    <property type="entry name" value="REC"/>
    <property type="match status" value="1"/>
</dbReference>
<feature type="domain" description="Response regulatory" evidence="3">
    <location>
        <begin position="19"/>
        <end position="133"/>
    </location>
</feature>
<evidence type="ECO:0000256" key="2">
    <source>
        <dbReference type="SAM" id="Coils"/>
    </source>
</evidence>
<evidence type="ECO:0000256" key="1">
    <source>
        <dbReference type="PROSITE-ProRule" id="PRU00169"/>
    </source>
</evidence>
<dbReference type="GO" id="GO:0000160">
    <property type="term" value="P:phosphorelay signal transduction system"/>
    <property type="evidence" value="ECO:0007669"/>
    <property type="project" value="InterPro"/>
</dbReference>
<dbReference type="Gene3D" id="1.10.10.10">
    <property type="entry name" value="Winged helix-like DNA-binding domain superfamily/Winged helix DNA-binding domain"/>
    <property type="match status" value="1"/>
</dbReference>
<evidence type="ECO:0000313" key="6">
    <source>
        <dbReference type="Proteomes" id="UP000005777"/>
    </source>
</evidence>
<dbReference type="InterPro" id="IPR005561">
    <property type="entry name" value="ANTAR"/>
</dbReference>
<gene>
    <name evidence="5" type="ORF">HMPREF9020_00636</name>
</gene>
<dbReference type="Pfam" id="PF03861">
    <property type="entry name" value="ANTAR"/>
    <property type="match status" value="1"/>
</dbReference>
<dbReference type="InterPro" id="IPR011006">
    <property type="entry name" value="CheY-like_superfamily"/>
</dbReference>
<reference evidence="5 6" key="1">
    <citation type="submission" date="2012-01" db="EMBL/GenBank/DDBJ databases">
        <title>The Genome Sequence of Scardovia inopinata F0304.</title>
        <authorList>
            <consortium name="The Broad Institute Genome Sequencing Platform"/>
            <person name="Earl A."/>
            <person name="Ward D."/>
            <person name="Feldgarden M."/>
            <person name="Gevers D."/>
            <person name="Izard J."/>
            <person name="Baranova O.V."/>
            <person name="Blanton J.M."/>
            <person name="Tanner A.C."/>
            <person name="Dewhirst F.E."/>
            <person name="Young S.K."/>
            <person name="Zeng Q."/>
            <person name="Gargeya S."/>
            <person name="Fitzgerald M."/>
            <person name="Haas B."/>
            <person name="Abouelleil A."/>
            <person name="Alvarado L."/>
            <person name="Arachchi H.M."/>
            <person name="Berlin A."/>
            <person name="Chapman S.B."/>
            <person name="Gearin G."/>
            <person name="Goldberg J."/>
            <person name="Griggs A."/>
            <person name="Gujja S."/>
            <person name="Hansen M."/>
            <person name="Heiman D."/>
            <person name="Howarth C."/>
            <person name="Larimer J."/>
            <person name="Lui A."/>
            <person name="MacDonald P.J."/>
            <person name="McCowen C."/>
            <person name="Montmayeur A."/>
            <person name="Murphy C."/>
            <person name="Neiman D."/>
            <person name="Pearson M."/>
            <person name="Priest M."/>
            <person name="Roberts A."/>
            <person name="Saif S."/>
            <person name="Shea T."/>
            <person name="Sisk P."/>
            <person name="Stolte C."/>
            <person name="Sykes S."/>
            <person name="Wortman J."/>
            <person name="Nusbaum C."/>
            <person name="Birren B."/>
        </authorList>
    </citation>
    <scope>NUCLEOTIDE SEQUENCE [LARGE SCALE GENOMIC DNA]</scope>
    <source>
        <strain evidence="5 6">F0304</strain>
    </source>
</reference>
<dbReference type="Proteomes" id="UP000005777">
    <property type="component" value="Unassembled WGS sequence"/>
</dbReference>
<dbReference type="Pfam" id="PF00072">
    <property type="entry name" value="Response_reg"/>
    <property type="match status" value="1"/>
</dbReference>
<feature type="domain" description="ANTAR" evidence="4">
    <location>
        <begin position="169"/>
        <end position="230"/>
    </location>
</feature>
<evidence type="ECO:0000259" key="4">
    <source>
        <dbReference type="PROSITE" id="PS50921"/>
    </source>
</evidence>
<evidence type="ECO:0008006" key="7">
    <source>
        <dbReference type="Google" id="ProtNLM"/>
    </source>
</evidence>
<accession>W5IIZ7</accession>
<dbReference type="SMART" id="SM01012">
    <property type="entry name" value="ANTAR"/>
    <property type="match status" value="1"/>
</dbReference>
<dbReference type="PANTHER" id="PTHR43228:SF1">
    <property type="entry name" value="TWO-COMPONENT RESPONSE REGULATOR ARR22"/>
    <property type="match status" value="1"/>
</dbReference>
<dbReference type="RefSeq" id="WP_006293002.1">
    <property type="nucleotide sequence ID" value="NZ_GG770225.1"/>
</dbReference>
<dbReference type="InterPro" id="IPR001789">
    <property type="entry name" value="Sig_transdc_resp-reg_receiver"/>
</dbReference>
<organism evidence="5 6">
    <name type="scientific">Scardovia inopinata F0304</name>
    <dbReference type="NCBI Taxonomy" id="641146"/>
    <lineage>
        <taxon>Bacteria</taxon>
        <taxon>Bacillati</taxon>
        <taxon>Actinomycetota</taxon>
        <taxon>Actinomycetes</taxon>
        <taxon>Bifidobacteriales</taxon>
        <taxon>Bifidobacteriaceae</taxon>
        <taxon>Scardovia</taxon>
    </lineage>
</organism>
<dbReference type="InterPro" id="IPR036388">
    <property type="entry name" value="WH-like_DNA-bd_sf"/>
</dbReference>
<dbReference type="HOGENOM" id="CLU_000445_65_0_11"/>
<dbReference type="InterPro" id="IPR052048">
    <property type="entry name" value="ST_Response_Regulator"/>
</dbReference>
<comment type="caution">
    <text evidence="5">The sequence shown here is derived from an EMBL/GenBank/DDBJ whole genome shotgun (WGS) entry which is preliminary data.</text>
</comment>
<dbReference type="InterPro" id="IPR008327">
    <property type="entry name" value="Sig_transdc_resp-reg_antiterm"/>
</dbReference>
<feature type="modified residue" description="4-aspartylphosphate" evidence="1">
    <location>
        <position position="69"/>
    </location>
</feature>
<name>W5IIZ7_SCAIO</name>
<protein>
    <recommendedName>
        <fullName evidence="7">Response regulatory domain-containing protein</fullName>
    </recommendedName>
</protein>
<dbReference type="SUPFAM" id="SSF52172">
    <property type="entry name" value="CheY-like"/>
    <property type="match status" value="1"/>
</dbReference>
<dbReference type="PIRSF" id="PIRSF036382">
    <property type="entry name" value="RR_antiterm"/>
    <property type="match status" value="1"/>
</dbReference>
<keyword evidence="6" id="KW-1185">Reference proteome</keyword>
<dbReference type="AlphaFoldDB" id="W5IIZ7"/>
<dbReference type="eggNOG" id="COG3707">
    <property type="taxonomic scope" value="Bacteria"/>
</dbReference>
<keyword evidence="2" id="KW-0175">Coiled coil</keyword>
<dbReference type="Gene3D" id="3.40.50.2300">
    <property type="match status" value="1"/>
</dbReference>
<sequence>MVTDKDTDTDATGGDKLPTVVVAEDEALNRLDIIEALNENGYRVIGEAANGQEAVDKVRQLKPDLVVMDIKMPEKDGITAAREINQDFLAPVVMLTAFSQKDLVAEAVDAGVMAYVVKPFVPERLFPALAVAQERFKQMRSLREHIDQMPALDTEAPSADSKAAADKEIQELRNQVDELKNRLESRKHVDKAKGLLMQHMGLTEQEAFRWIQKTSMDRRLTMMEVADAVVQQIEGSRE</sequence>
<keyword evidence="1" id="KW-0597">Phosphoprotein</keyword>
<proteinExistence type="predicted"/>
<dbReference type="PROSITE" id="PS50110">
    <property type="entry name" value="RESPONSE_REGULATORY"/>
    <property type="match status" value="1"/>
</dbReference>
<evidence type="ECO:0000259" key="3">
    <source>
        <dbReference type="PROSITE" id="PS50110"/>
    </source>
</evidence>
<dbReference type="PROSITE" id="PS50921">
    <property type="entry name" value="ANTAR"/>
    <property type="match status" value="1"/>
</dbReference>
<dbReference type="GO" id="GO:0003723">
    <property type="term" value="F:RNA binding"/>
    <property type="evidence" value="ECO:0007669"/>
    <property type="project" value="InterPro"/>
</dbReference>
<dbReference type="PANTHER" id="PTHR43228">
    <property type="entry name" value="TWO-COMPONENT RESPONSE REGULATOR"/>
    <property type="match status" value="1"/>
</dbReference>
<evidence type="ECO:0000313" key="5">
    <source>
        <dbReference type="EMBL" id="EFG27005.1"/>
    </source>
</evidence>
<dbReference type="EMBL" id="ADCX01000003">
    <property type="protein sequence ID" value="EFG27005.1"/>
    <property type="molecule type" value="Genomic_DNA"/>
</dbReference>
<feature type="coiled-coil region" evidence="2">
    <location>
        <begin position="162"/>
        <end position="189"/>
    </location>
</feature>